<sequence>MYEANLPYSSMLLRHTSDVNIPVDRNFPPV</sequence>
<reference evidence="2" key="1">
    <citation type="submission" date="2021-02" db="EMBL/GenBank/DDBJ databases">
        <authorList>
            <person name="Nowell W R."/>
        </authorList>
    </citation>
    <scope>NUCLEOTIDE SEQUENCE</scope>
</reference>
<evidence type="ECO:0000313" key="1">
    <source>
        <dbReference type="EMBL" id="CAF4681595.1"/>
    </source>
</evidence>
<evidence type="ECO:0000313" key="3">
    <source>
        <dbReference type="Proteomes" id="UP000681720"/>
    </source>
</evidence>
<gene>
    <name evidence="1" type="ORF">BYL167_LOCUS43367</name>
    <name evidence="2" type="ORF">GIL414_LOCUS45098</name>
</gene>
<comment type="caution">
    <text evidence="2">The sequence shown here is derived from an EMBL/GenBank/DDBJ whole genome shotgun (WGS) entry which is preliminary data.</text>
</comment>
<accession>A0A8S3APF3</accession>
<organism evidence="2 3">
    <name type="scientific">Rotaria magnacalcarata</name>
    <dbReference type="NCBI Taxonomy" id="392030"/>
    <lineage>
        <taxon>Eukaryota</taxon>
        <taxon>Metazoa</taxon>
        <taxon>Spiralia</taxon>
        <taxon>Gnathifera</taxon>
        <taxon>Rotifera</taxon>
        <taxon>Eurotatoria</taxon>
        <taxon>Bdelloidea</taxon>
        <taxon>Philodinida</taxon>
        <taxon>Philodinidae</taxon>
        <taxon>Rotaria</taxon>
    </lineage>
</organism>
<name>A0A8S3APF3_9BILA</name>
<proteinExistence type="predicted"/>
<dbReference type="Proteomes" id="UP000681967">
    <property type="component" value="Unassembled WGS sequence"/>
</dbReference>
<dbReference type="Proteomes" id="UP000681720">
    <property type="component" value="Unassembled WGS sequence"/>
</dbReference>
<dbReference type="AlphaFoldDB" id="A0A8S3APF3"/>
<feature type="non-terminal residue" evidence="2">
    <location>
        <position position="1"/>
    </location>
</feature>
<dbReference type="EMBL" id="CAJOBJ010137785">
    <property type="protein sequence ID" value="CAF4749721.1"/>
    <property type="molecule type" value="Genomic_DNA"/>
</dbReference>
<protein>
    <submittedName>
        <fullName evidence="2">Uncharacterized protein</fullName>
    </submittedName>
</protein>
<dbReference type="EMBL" id="CAJOBH010115077">
    <property type="protein sequence ID" value="CAF4681595.1"/>
    <property type="molecule type" value="Genomic_DNA"/>
</dbReference>
<evidence type="ECO:0000313" key="2">
    <source>
        <dbReference type="EMBL" id="CAF4749721.1"/>
    </source>
</evidence>